<dbReference type="PANTHER" id="PTHR42897:SF2">
    <property type="entry name" value="PYRUVATE SYNTHASE SUBUNIT PORB"/>
    <property type="match status" value="1"/>
</dbReference>
<comment type="subunit">
    <text evidence="1">Heterotetramer of one alpha, one beta, one delta and one gamma chain.</text>
</comment>
<evidence type="ECO:0000256" key="7">
    <source>
        <dbReference type="ARBA" id="ARBA00023014"/>
    </source>
</evidence>
<feature type="non-terminal residue" evidence="11">
    <location>
        <position position="1"/>
    </location>
</feature>
<dbReference type="GO" id="GO:0030976">
    <property type="term" value="F:thiamine pyrophosphate binding"/>
    <property type="evidence" value="ECO:0007669"/>
    <property type="project" value="InterPro"/>
</dbReference>
<evidence type="ECO:0000256" key="6">
    <source>
        <dbReference type="ARBA" id="ARBA00023004"/>
    </source>
</evidence>
<evidence type="ECO:0000313" key="11">
    <source>
        <dbReference type="EMBL" id="KUL01541.1"/>
    </source>
</evidence>
<keyword evidence="6" id="KW-0408">Iron</keyword>
<evidence type="ECO:0000256" key="5">
    <source>
        <dbReference type="ARBA" id="ARBA00023002"/>
    </source>
</evidence>
<protein>
    <submittedName>
        <fullName evidence="11">Pyruvate ferredoxin oxidoreductase, beta subunit</fullName>
    </submittedName>
</protein>
<dbReference type="Pfam" id="PF17147">
    <property type="entry name" value="PFOR_II"/>
    <property type="match status" value="1"/>
</dbReference>
<dbReference type="Pfam" id="PF01855">
    <property type="entry name" value="POR_N"/>
    <property type="match status" value="1"/>
</dbReference>
<keyword evidence="3" id="KW-0004">4Fe-4S</keyword>
<evidence type="ECO:0000259" key="10">
    <source>
        <dbReference type="Pfam" id="PF17147"/>
    </source>
</evidence>
<dbReference type="AlphaFoldDB" id="A0A101IUC2"/>
<evidence type="ECO:0000313" key="12">
    <source>
        <dbReference type="Proteomes" id="UP000054598"/>
    </source>
</evidence>
<evidence type="ECO:0000256" key="1">
    <source>
        <dbReference type="ARBA" id="ARBA00011595"/>
    </source>
</evidence>
<keyword evidence="7" id="KW-0411">Iron-sulfur</keyword>
<dbReference type="EMBL" id="LGHE01000098">
    <property type="protein sequence ID" value="KUL01541.1"/>
    <property type="molecule type" value="Genomic_DNA"/>
</dbReference>
<dbReference type="InterPro" id="IPR033412">
    <property type="entry name" value="PFOR_II"/>
</dbReference>
<keyword evidence="3" id="KW-0479">Metal-binding</keyword>
<feature type="domain" description="Pyruvate flavodoxin/ferredoxin oxidoreductase pyrimidine binding" evidence="8">
    <location>
        <begin position="1"/>
        <end position="70"/>
    </location>
</feature>
<dbReference type="FunFam" id="3.40.50.920:FF:000010">
    <property type="entry name" value="Pyruvate ferredoxin oxidoreductase, alpha subunit"/>
    <property type="match status" value="1"/>
</dbReference>
<evidence type="ECO:0000256" key="4">
    <source>
        <dbReference type="ARBA" id="ARBA00022982"/>
    </source>
</evidence>
<reference evidence="12" key="1">
    <citation type="journal article" date="2015" name="MBio">
        <title>Genome-Resolved Metagenomic Analysis Reveals Roles for Candidate Phyla and Other Microbial Community Members in Biogeochemical Transformations in Oil Reservoirs.</title>
        <authorList>
            <person name="Hu P."/>
            <person name="Tom L."/>
            <person name="Singh A."/>
            <person name="Thomas B.C."/>
            <person name="Baker B.J."/>
            <person name="Piceno Y.M."/>
            <person name="Andersen G.L."/>
            <person name="Banfield J.F."/>
        </authorList>
    </citation>
    <scope>NUCLEOTIDE SEQUENCE [LARGE SCALE GENOMIC DNA]</scope>
</reference>
<feature type="domain" description="Thiamine pyrophosphate enzyme TPP-binding" evidence="9">
    <location>
        <begin position="250"/>
        <end position="411"/>
    </location>
</feature>
<gene>
    <name evidence="11" type="ORF">XE10_0995</name>
</gene>
<organism evidence="11 12">
    <name type="scientific">Methanoculleus marisnigri</name>
    <dbReference type="NCBI Taxonomy" id="2198"/>
    <lineage>
        <taxon>Archaea</taxon>
        <taxon>Methanobacteriati</taxon>
        <taxon>Methanobacteriota</taxon>
        <taxon>Stenosarchaea group</taxon>
        <taxon>Methanomicrobia</taxon>
        <taxon>Methanomicrobiales</taxon>
        <taxon>Methanomicrobiaceae</taxon>
        <taxon>Methanoculleus</taxon>
    </lineage>
</organism>
<keyword evidence="11" id="KW-0670">Pyruvate</keyword>
<dbReference type="SUPFAM" id="SSF52518">
    <property type="entry name" value="Thiamin diphosphate-binding fold (THDP-binding)"/>
    <property type="match status" value="2"/>
</dbReference>
<dbReference type="GO" id="GO:0051539">
    <property type="term" value="F:4 iron, 4 sulfur cluster binding"/>
    <property type="evidence" value="ECO:0007669"/>
    <property type="project" value="UniProtKB-KW"/>
</dbReference>
<dbReference type="Gene3D" id="3.40.50.970">
    <property type="match status" value="3"/>
</dbReference>
<dbReference type="GO" id="GO:0044272">
    <property type="term" value="P:sulfur compound biosynthetic process"/>
    <property type="evidence" value="ECO:0007669"/>
    <property type="project" value="UniProtKB-ARBA"/>
</dbReference>
<evidence type="ECO:0000259" key="9">
    <source>
        <dbReference type="Pfam" id="PF02775"/>
    </source>
</evidence>
<name>A0A101IUC2_9EURY</name>
<proteinExistence type="predicted"/>
<dbReference type="PATRIC" id="fig|2198.3.peg.857"/>
<dbReference type="InterPro" id="IPR029061">
    <property type="entry name" value="THDP-binding"/>
</dbReference>
<dbReference type="InterPro" id="IPR051479">
    <property type="entry name" value="PorB-like"/>
</dbReference>
<keyword evidence="2" id="KW-0813">Transport</keyword>
<dbReference type="InterPro" id="IPR009014">
    <property type="entry name" value="Transketo_C/PFOR_II"/>
</dbReference>
<evidence type="ECO:0000256" key="3">
    <source>
        <dbReference type="ARBA" id="ARBA00022485"/>
    </source>
</evidence>
<dbReference type="Gene3D" id="3.40.50.920">
    <property type="match status" value="1"/>
</dbReference>
<keyword evidence="4" id="KW-0249">Electron transport</keyword>
<dbReference type="PANTHER" id="PTHR42897">
    <property type="entry name" value="PYRUVATE SYNTHASE SUBUNIT PORB"/>
    <property type="match status" value="1"/>
</dbReference>
<dbReference type="SUPFAM" id="SSF52922">
    <property type="entry name" value="TK C-terminal domain-like"/>
    <property type="match status" value="1"/>
</dbReference>
<evidence type="ECO:0000259" key="8">
    <source>
        <dbReference type="Pfam" id="PF01855"/>
    </source>
</evidence>
<dbReference type="GO" id="GO:0006082">
    <property type="term" value="P:organic acid metabolic process"/>
    <property type="evidence" value="ECO:0007669"/>
    <property type="project" value="UniProtKB-ARBA"/>
</dbReference>
<evidence type="ECO:0000256" key="2">
    <source>
        <dbReference type="ARBA" id="ARBA00022448"/>
    </source>
</evidence>
<dbReference type="Pfam" id="PF02775">
    <property type="entry name" value="TPP_enzyme_C"/>
    <property type="match status" value="1"/>
</dbReference>
<accession>A0A101IUC2</accession>
<sequence>DGYVLTHTYEPVSIPTQEEVDAYLPAFNPYQRLDASNPMSFGMYATPDYYMEFRYEIDRAQHRAKEVFAKAGREFARQFERDYSAPVEGYRLEDADTAIVAMGSICGTAKDAVDEMRDAGKNAGLLKIRMFRPFPAEEIVDALKGVSTVAVLDRNISLGSGGGVGTEVKAALSGSGTAVYDYIVALGGRDIRKKDIAGIVDLAEEGRGDMPEGCDLFTPGHRACGGCGPALAARLLLRATGENVIVVNSTGCMEVFSTPYPETTWGVPWIHSLFENAAAVASGIEASLKKQGRSEKVVCICGDGATFDIGMLCISGAFERGHDITYVCYDNEAYMNTGIQRSGATPYAASTTTSPAGACSPGNVRPKKDMPAILAAHGAPYVATASIAYPTDFEKKVRRAINTPGPCYIQVHTPCCTGWGFESSETITMAKLAIETGLWVNYEMVNGVVEKAKKVKRKPVEEYLSRQKRFRHLFKPSRRDDLIAEIQRIADANAERFGIDIRSKEPRE</sequence>
<keyword evidence="5" id="KW-0560">Oxidoreductase</keyword>
<dbReference type="InterPro" id="IPR002880">
    <property type="entry name" value="Pyrv_Fd/Flavodoxin_OxRdtase_N"/>
</dbReference>
<dbReference type="Proteomes" id="UP000054598">
    <property type="component" value="Unassembled WGS sequence"/>
</dbReference>
<dbReference type="CDD" id="cd03376">
    <property type="entry name" value="TPP_PFOR_porB_like"/>
    <property type="match status" value="1"/>
</dbReference>
<feature type="domain" description="Pyruvate:ferredoxin oxidoreductase core" evidence="10">
    <location>
        <begin position="95"/>
        <end position="196"/>
    </location>
</feature>
<dbReference type="GO" id="GO:0016491">
    <property type="term" value="F:oxidoreductase activity"/>
    <property type="evidence" value="ECO:0007669"/>
    <property type="project" value="UniProtKB-KW"/>
</dbReference>
<dbReference type="InterPro" id="IPR011766">
    <property type="entry name" value="TPP_enzyme_TPP-bd"/>
</dbReference>
<comment type="caution">
    <text evidence="11">The sequence shown here is derived from an EMBL/GenBank/DDBJ whole genome shotgun (WGS) entry which is preliminary data.</text>
</comment>